<dbReference type="Proteomes" id="UP000789508">
    <property type="component" value="Unassembled WGS sequence"/>
</dbReference>
<sequence length="173" mass="20165">MAQGTIKYSFKKISIAMRMRIDGTRLAIMTKVQEINDILRQHLNQIAEWIKNFRTTQFCKHSNDSKHVLDQVSKNRKAPYGASVIVPNEIDRVSLIELREENDLYLFPRNPNGMITQNPERWGLGNCAETNPWTQLAQLRSNIPIRTRTINIQTKKKDIALFKLQDLPDYLQE</sequence>
<evidence type="ECO:0000313" key="1">
    <source>
        <dbReference type="EMBL" id="CAG8473265.1"/>
    </source>
</evidence>
<gene>
    <name evidence="1" type="ORF">ALEPTO_LOCUS2115</name>
</gene>
<organism evidence="1 2">
    <name type="scientific">Ambispora leptoticha</name>
    <dbReference type="NCBI Taxonomy" id="144679"/>
    <lineage>
        <taxon>Eukaryota</taxon>
        <taxon>Fungi</taxon>
        <taxon>Fungi incertae sedis</taxon>
        <taxon>Mucoromycota</taxon>
        <taxon>Glomeromycotina</taxon>
        <taxon>Glomeromycetes</taxon>
        <taxon>Archaeosporales</taxon>
        <taxon>Ambisporaceae</taxon>
        <taxon>Ambispora</taxon>
    </lineage>
</organism>
<evidence type="ECO:0000313" key="2">
    <source>
        <dbReference type="Proteomes" id="UP000789508"/>
    </source>
</evidence>
<accession>A0A9N8W0Y7</accession>
<name>A0A9N8W0Y7_9GLOM</name>
<comment type="caution">
    <text evidence="1">The sequence shown here is derived from an EMBL/GenBank/DDBJ whole genome shotgun (WGS) entry which is preliminary data.</text>
</comment>
<dbReference type="EMBL" id="CAJVPS010000282">
    <property type="protein sequence ID" value="CAG8473265.1"/>
    <property type="molecule type" value="Genomic_DNA"/>
</dbReference>
<dbReference type="AlphaFoldDB" id="A0A9N8W0Y7"/>
<protein>
    <submittedName>
        <fullName evidence="1">12883_t:CDS:1</fullName>
    </submittedName>
</protein>
<dbReference type="OrthoDB" id="10521907at2759"/>
<keyword evidence="2" id="KW-1185">Reference proteome</keyword>
<proteinExistence type="predicted"/>
<reference evidence="1" key="1">
    <citation type="submission" date="2021-06" db="EMBL/GenBank/DDBJ databases">
        <authorList>
            <person name="Kallberg Y."/>
            <person name="Tangrot J."/>
            <person name="Rosling A."/>
        </authorList>
    </citation>
    <scope>NUCLEOTIDE SEQUENCE</scope>
    <source>
        <strain evidence="1">FL130A</strain>
    </source>
</reference>